<evidence type="ECO:0000256" key="3">
    <source>
        <dbReference type="ARBA" id="ARBA00022989"/>
    </source>
</evidence>
<dbReference type="InterPro" id="IPR001694">
    <property type="entry name" value="NADH_UbQ_OxRdtase_su1/FPO"/>
</dbReference>
<sequence>MIEYLLFATFVGLLFHGIHRKIIARVQGRPGPPIWQEILHTLKFSFKETWVPKTASQTLFVAVVFVAIGIWSAALFVLLSGGSLLLLFAVYLLHKIVEHGTGLSSGSPYAKFGAIRSVISAASELPLLATVAVIYLFTGSLSIAEIAAYQQVHGPLLFTAAFPAAVALYLVILSKMHYGPFSIIEAKEIVSGNMTEHFGVWRAGLEVGFALKTYVLLYAFVLLFVGALPLGLTLLLMLLILVSLSFVCAVSPMLSPYDTVTIQSLVTGALVIYIIVLGVIMG</sequence>
<dbReference type="STRING" id="2200.GCA_001571405_00160"/>
<evidence type="ECO:0000256" key="4">
    <source>
        <dbReference type="ARBA" id="ARBA00023136"/>
    </source>
</evidence>
<keyword evidence="7" id="KW-1185">Reference proteome</keyword>
<comment type="subcellular location">
    <subcellularLocation>
        <location evidence="1">Membrane</location>
        <topology evidence="1">Multi-pass membrane protein</topology>
    </subcellularLocation>
</comment>
<protein>
    <submittedName>
        <fullName evidence="6">Membrane-bound hydrogenase subunit ehaJ</fullName>
    </submittedName>
</protein>
<reference evidence="6 7" key="1">
    <citation type="submission" date="2016-10" db="EMBL/GenBank/DDBJ databases">
        <authorList>
            <person name="Varghese N."/>
            <person name="Submissions S."/>
        </authorList>
    </citation>
    <scope>NUCLEOTIDE SEQUENCE [LARGE SCALE GENOMIC DNA]</scope>
    <source>
        <strain evidence="6 7">DSM 2373</strain>
    </source>
</reference>
<evidence type="ECO:0000256" key="5">
    <source>
        <dbReference type="SAM" id="Phobius"/>
    </source>
</evidence>
<dbReference type="EMBL" id="FNFT01000003">
    <property type="protein sequence ID" value="SDK04852.1"/>
    <property type="molecule type" value="Genomic_DNA"/>
</dbReference>
<keyword evidence="4 5" id="KW-0472">Membrane</keyword>
<dbReference type="PANTHER" id="PTHR43359">
    <property type="entry name" value="FORMATE HYDROGENLYASE SUBUNIT 4"/>
    <property type="match status" value="1"/>
</dbReference>
<accession>A0A1G8YPS0</accession>
<organism evidence="6 7">
    <name type="scientific">Methanoculleus thermophilus</name>
    <dbReference type="NCBI Taxonomy" id="2200"/>
    <lineage>
        <taxon>Archaea</taxon>
        <taxon>Methanobacteriati</taxon>
        <taxon>Methanobacteriota</taxon>
        <taxon>Stenosarchaea group</taxon>
        <taxon>Methanomicrobia</taxon>
        <taxon>Methanomicrobiales</taxon>
        <taxon>Methanomicrobiaceae</taxon>
        <taxon>Methanoculleus</taxon>
    </lineage>
</organism>
<dbReference type="PANTHER" id="PTHR43359:SF1">
    <property type="entry name" value="FORMATE HYDROGENLYASE SUBUNIT 4-RELATED"/>
    <property type="match status" value="1"/>
</dbReference>
<feature type="transmembrane region" description="Helical" evidence="5">
    <location>
        <begin position="156"/>
        <end position="173"/>
    </location>
</feature>
<evidence type="ECO:0000256" key="1">
    <source>
        <dbReference type="ARBA" id="ARBA00004141"/>
    </source>
</evidence>
<keyword evidence="3 5" id="KW-1133">Transmembrane helix</keyword>
<gene>
    <name evidence="6" type="ORF">SAMN04488571_103137</name>
</gene>
<dbReference type="GO" id="GO:0005886">
    <property type="term" value="C:plasma membrane"/>
    <property type="evidence" value="ECO:0007669"/>
    <property type="project" value="TreeGrafter"/>
</dbReference>
<proteinExistence type="predicted"/>
<keyword evidence="2 5" id="KW-0812">Transmembrane</keyword>
<name>A0A1G8YPS0_9EURY</name>
<dbReference type="AlphaFoldDB" id="A0A1G8YPS0"/>
<dbReference type="Proteomes" id="UP000326500">
    <property type="component" value="Unassembled WGS sequence"/>
</dbReference>
<dbReference type="Pfam" id="PF00146">
    <property type="entry name" value="NADHdh"/>
    <property type="match status" value="1"/>
</dbReference>
<dbReference type="InterPro" id="IPR052561">
    <property type="entry name" value="ComplexI_Subunit1"/>
</dbReference>
<feature type="transmembrane region" description="Helical" evidence="5">
    <location>
        <begin position="60"/>
        <end position="93"/>
    </location>
</feature>
<feature type="transmembrane region" description="Helical" evidence="5">
    <location>
        <begin position="262"/>
        <end position="281"/>
    </location>
</feature>
<evidence type="ECO:0000313" key="6">
    <source>
        <dbReference type="EMBL" id="SDK04852.1"/>
    </source>
</evidence>
<evidence type="ECO:0000256" key="2">
    <source>
        <dbReference type="ARBA" id="ARBA00022692"/>
    </source>
</evidence>
<evidence type="ECO:0000313" key="7">
    <source>
        <dbReference type="Proteomes" id="UP000326500"/>
    </source>
</evidence>
<dbReference type="OrthoDB" id="15253at2157"/>
<dbReference type="RefSeq" id="WP_066954077.1">
    <property type="nucleotide sequence ID" value="NZ_BCNX01000003.1"/>
</dbReference>